<gene>
    <name evidence="4" type="ORF">BGW36DRAFT_299762</name>
</gene>
<comment type="caution">
    <text evidence="4">The sequence shown here is derived from an EMBL/GenBank/DDBJ whole genome shotgun (WGS) entry which is preliminary data.</text>
</comment>
<evidence type="ECO:0000256" key="2">
    <source>
        <dbReference type="ARBA" id="ARBA00022857"/>
    </source>
</evidence>
<dbReference type="PANTHER" id="PTHR43618">
    <property type="entry name" value="7-ALPHA-HYDROXYSTEROID DEHYDROGENASE"/>
    <property type="match status" value="1"/>
</dbReference>
<organism evidence="4 5">
    <name type="scientific">Talaromyces proteolyticus</name>
    <dbReference type="NCBI Taxonomy" id="1131652"/>
    <lineage>
        <taxon>Eukaryota</taxon>
        <taxon>Fungi</taxon>
        <taxon>Dikarya</taxon>
        <taxon>Ascomycota</taxon>
        <taxon>Pezizomycotina</taxon>
        <taxon>Eurotiomycetes</taxon>
        <taxon>Eurotiomycetidae</taxon>
        <taxon>Eurotiales</taxon>
        <taxon>Trichocomaceae</taxon>
        <taxon>Talaromyces</taxon>
        <taxon>Talaromyces sect. Bacilispori</taxon>
    </lineage>
</organism>
<dbReference type="AlphaFoldDB" id="A0AAD4KMD0"/>
<dbReference type="InterPro" id="IPR036291">
    <property type="entry name" value="NAD(P)-bd_dom_sf"/>
</dbReference>
<reference evidence="4" key="1">
    <citation type="submission" date="2021-12" db="EMBL/GenBank/DDBJ databases">
        <title>Convergent genome expansion in fungi linked to evolution of root-endophyte symbiosis.</title>
        <authorList>
            <consortium name="DOE Joint Genome Institute"/>
            <person name="Ke Y.-H."/>
            <person name="Bonito G."/>
            <person name="Liao H.-L."/>
            <person name="Looney B."/>
            <person name="Rojas-Flechas A."/>
            <person name="Nash J."/>
            <person name="Hameed K."/>
            <person name="Schadt C."/>
            <person name="Martin F."/>
            <person name="Crous P.W."/>
            <person name="Miettinen O."/>
            <person name="Magnuson J.K."/>
            <person name="Labbe J."/>
            <person name="Jacobson D."/>
            <person name="Doktycz M.J."/>
            <person name="Veneault-Fourrey C."/>
            <person name="Kuo A."/>
            <person name="Mondo S."/>
            <person name="Calhoun S."/>
            <person name="Riley R."/>
            <person name="Ohm R."/>
            <person name="LaButti K."/>
            <person name="Andreopoulos B."/>
            <person name="Pangilinan J."/>
            <person name="Nolan M."/>
            <person name="Tritt A."/>
            <person name="Clum A."/>
            <person name="Lipzen A."/>
            <person name="Daum C."/>
            <person name="Barry K."/>
            <person name="Grigoriev I.V."/>
            <person name="Vilgalys R."/>
        </authorList>
    </citation>
    <scope>NUCLEOTIDE SEQUENCE</scope>
    <source>
        <strain evidence="4">PMI_201</strain>
    </source>
</reference>
<dbReference type="GeneID" id="70241850"/>
<evidence type="ECO:0000256" key="3">
    <source>
        <dbReference type="ARBA" id="ARBA00023002"/>
    </source>
</evidence>
<dbReference type="PROSITE" id="PS00061">
    <property type="entry name" value="ADH_SHORT"/>
    <property type="match status" value="1"/>
</dbReference>
<name>A0AAD4KMD0_9EURO</name>
<dbReference type="Pfam" id="PF00106">
    <property type="entry name" value="adh_short"/>
    <property type="match status" value="1"/>
</dbReference>
<dbReference type="InterPro" id="IPR052178">
    <property type="entry name" value="Sec_Metab_Biosynth_SDR"/>
</dbReference>
<evidence type="ECO:0000313" key="4">
    <source>
        <dbReference type="EMBL" id="KAH8694957.1"/>
    </source>
</evidence>
<dbReference type="PANTHER" id="PTHR43618:SF18">
    <property type="entry name" value="SHORT CHAIN DEHYDROGENASE_REDUCTASE FAMILY (AFU_ORTHOLOGUE AFUA_5G12480)"/>
    <property type="match status" value="1"/>
</dbReference>
<proteinExistence type="inferred from homology"/>
<dbReference type="RefSeq" id="XP_046070099.1">
    <property type="nucleotide sequence ID" value="XM_046211563.1"/>
</dbReference>
<dbReference type="EMBL" id="JAJTJA010000008">
    <property type="protein sequence ID" value="KAH8694957.1"/>
    <property type="molecule type" value="Genomic_DNA"/>
</dbReference>
<sequence>MSQATNQESLFSVKGIVAVITGGGSGLGANIAKALDANGARAVYILGRRADSLKKTADAAVNRSIVPLTADVTSQESLSAAVETIRAREGLVNVLIANSGIIGPSTADLFAGGKTPSIDELQSKLWSTPIEEFTKPLHVNVTGAFYTAVAFLGLLDAANRQPDSASRPKSQVIVVTSIAGFMRNPAAGFAYSASKAAATHMVKQLSTSLAPYKIRCNGIAPGFFPSEMTESVPFMQGLDPRIEGNVSSQICPLERTGSEEDINGLALFLISRAGAYVNGCVQLIDGGRVAIFPAAY</sequence>
<keyword evidence="3" id="KW-0560">Oxidoreductase</keyword>
<keyword evidence="2" id="KW-0521">NADP</keyword>
<protein>
    <submittedName>
        <fullName evidence="4">Short chain dehydrogenase/reductase</fullName>
    </submittedName>
</protein>
<dbReference type="PRINTS" id="PR00081">
    <property type="entry name" value="GDHRDH"/>
</dbReference>
<evidence type="ECO:0000313" key="5">
    <source>
        <dbReference type="Proteomes" id="UP001201262"/>
    </source>
</evidence>
<dbReference type="Gene3D" id="3.40.50.720">
    <property type="entry name" value="NAD(P)-binding Rossmann-like Domain"/>
    <property type="match status" value="1"/>
</dbReference>
<dbReference type="GO" id="GO:0016491">
    <property type="term" value="F:oxidoreductase activity"/>
    <property type="evidence" value="ECO:0007669"/>
    <property type="project" value="UniProtKB-KW"/>
</dbReference>
<evidence type="ECO:0000256" key="1">
    <source>
        <dbReference type="ARBA" id="ARBA00006484"/>
    </source>
</evidence>
<dbReference type="InterPro" id="IPR020904">
    <property type="entry name" value="Sc_DH/Rdtase_CS"/>
</dbReference>
<keyword evidence="5" id="KW-1185">Reference proteome</keyword>
<comment type="similarity">
    <text evidence="1">Belongs to the short-chain dehydrogenases/reductases (SDR) family.</text>
</comment>
<dbReference type="CDD" id="cd05233">
    <property type="entry name" value="SDR_c"/>
    <property type="match status" value="1"/>
</dbReference>
<dbReference type="SUPFAM" id="SSF51735">
    <property type="entry name" value="NAD(P)-binding Rossmann-fold domains"/>
    <property type="match status" value="1"/>
</dbReference>
<accession>A0AAD4KMD0</accession>
<dbReference type="InterPro" id="IPR002347">
    <property type="entry name" value="SDR_fam"/>
</dbReference>
<dbReference type="Proteomes" id="UP001201262">
    <property type="component" value="Unassembled WGS sequence"/>
</dbReference>